<dbReference type="EC" id="3.4.-.-" evidence="1"/>
<sequence>MKKTTILTLGLALILLTFLIISGQQSVASPDEPILAGENCTVIMVGKKASADGSTMTTHTADCGICDWTWRYVPAADHKPGSTRKIYRISQMRTWPPSEGLKWDLIKKDFTGVEIPEVPHTFGYMHGVFGYMNDQQLAIGESTIGNRPKMSNPTQTPAFNITMLTLLAMERCRTAREAIRLMGSLAEKYGYGGEDGGEMLAVADPEEVWVFEIMPVGPLWTPDSGKPGAVWCAQRVPDDQVSVCPNESRIGEIDLNNPDFFMASPNVISYAVENGYWDPKSGQPFIWKKAYSPAEGNAKDQPRRARMWRFFDLVSPSARFSPSLPNMDFPFSVKPDKPLSVKDVMEMTRDKGYGTFFDPTRGIRGGPYKNPNYDSTARLISVRNAEYTTVTQCRGWLPAAIGGIVWLSWGAQDTACYMPFYAGIKAMPPSFSVGDHWVLNRQSARWAFDYVDFHVQVAYSVAIEEIKKAREKWEDGVLNQIPDIDRKALELYQKNPAKASDFLTAFSVSNAEAVVKAWWQLGDDLLVKFNHLSYYNNERRTVDRRKMDFPEAWKKAVRIIDIIFE</sequence>
<protein>
    <recommendedName>
        <fullName evidence="1">Dipeptidase</fullName>
        <ecNumber evidence="1">3.4.-.-</ecNumber>
    </recommendedName>
</protein>
<dbReference type="PANTHER" id="PTHR12994">
    <property type="entry name" value="SECERNIN"/>
    <property type="match status" value="1"/>
</dbReference>
<evidence type="ECO:0000256" key="1">
    <source>
        <dbReference type="RuleBase" id="RU364089"/>
    </source>
</evidence>
<reference evidence="2 3" key="1">
    <citation type="submission" date="2018-08" db="EMBL/GenBank/DDBJ databases">
        <title>Genome analysis of the thermophilic bacterium of the candidate phylum Aminicenantes from deep subsurface aquifer revealed its physiology and ecological role.</title>
        <authorList>
            <person name="Kadnikov V.V."/>
            <person name="Mardanov A.V."/>
            <person name="Beletsky A.V."/>
            <person name="Karnachuk O.V."/>
            <person name="Ravin N.V."/>
        </authorList>
    </citation>
    <scope>NUCLEOTIDE SEQUENCE [LARGE SCALE GENOMIC DNA]</scope>
    <source>
        <strain evidence="2">BY38</strain>
    </source>
</reference>
<dbReference type="PANTHER" id="PTHR12994:SF17">
    <property type="entry name" value="LD30995P"/>
    <property type="match status" value="1"/>
</dbReference>
<dbReference type="GO" id="GO:0016805">
    <property type="term" value="F:dipeptidase activity"/>
    <property type="evidence" value="ECO:0007669"/>
    <property type="project" value="UniProtKB-KW"/>
</dbReference>
<evidence type="ECO:0000313" key="2">
    <source>
        <dbReference type="EMBL" id="RFT15995.1"/>
    </source>
</evidence>
<organism evidence="2 3">
    <name type="scientific">Candidatus Saccharicenans subterraneus</name>
    <dbReference type="NCBI Taxonomy" id="2508984"/>
    <lineage>
        <taxon>Bacteria</taxon>
        <taxon>Candidatus Aminicenantota</taxon>
        <taxon>Candidatus Aminicenantia</taxon>
        <taxon>Candidatus Aminicenantales</taxon>
        <taxon>Candidatus Saccharicenantaceae</taxon>
        <taxon>Candidatus Saccharicenans</taxon>
    </lineage>
</organism>
<keyword evidence="1" id="KW-0645">Protease</keyword>
<proteinExistence type="inferred from homology"/>
<evidence type="ECO:0000313" key="3">
    <source>
        <dbReference type="Proteomes" id="UP000257323"/>
    </source>
</evidence>
<keyword evidence="1" id="KW-0224">Dipeptidase</keyword>
<keyword evidence="1" id="KW-0378">Hydrolase</keyword>
<dbReference type="GO" id="GO:0006508">
    <property type="term" value="P:proteolysis"/>
    <property type="evidence" value="ECO:0007669"/>
    <property type="project" value="UniProtKB-KW"/>
</dbReference>
<gene>
    <name evidence="2" type="ORF">OP8BY_2001</name>
</gene>
<dbReference type="EMBL" id="QUAH01000005">
    <property type="protein sequence ID" value="RFT15995.1"/>
    <property type="molecule type" value="Genomic_DNA"/>
</dbReference>
<comment type="caution">
    <text evidence="2">The sequence shown here is derived from an EMBL/GenBank/DDBJ whole genome shotgun (WGS) entry which is preliminary data.</text>
</comment>
<dbReference type="InterPro" id="IPR005322">
    <property type="entry name" value="Peptidase_C69"/>
</dbReference>
<accession>A0A3E2BML0</accession>
<dbReference type="Gene3D" id="3.60.60.10">
    <property type="entry name" value="Penicillin V Acylase, Chain A"/>
    <property type="match status" value="1"/>
</dbReference>
<comment type="catalytic activity">
    <reaction evidence="1">
        <text>an L-aminoacyl-L-amino acid + H2O = 2 an L-alpha-amino acid</text>
        <dbReference type="Rhea" id="RHEA:48940"/>
        <dbReference type="ChEBI" id="CHEBI:15377"/>
        <dbReference type="ChEBI" id="CHEBI:59869"/>
        <dbReference type="ChEBI" id="CHEBI:77460"/>
    </reaction>
</comment>
<dbReference type="Proteomes" id="UP000257323">
    <property type="component" value="Unassembled WGS sequence"/>
</dbReference>
<dbReference type="GO" id="GO:0070004">
    <property type="term" value="F:cysteine-type exopeptidase activity"/>
    <property type="evidence" value="ECO:0007669"/>
    <property type="project" value="InterPro"/>
</dbReference>
<dbReference type="AlphaFoldDB" id="A0A3E2BML0"/>
<name>A0A3E2BML0_9BACT</name>
<dbReference type="Pfam" id="PF03577">
    <property type="entry name" value="Peptidase_C69"/>
    <property type="match status" value="1"/>
</dbReference>
<comment type="similarity">
    <text evidence="1">Belongs to the peptidase C69 family.</text>
</comment>